<dbReference type="InterPro" id="IPR036514">
    <property type="entry name" value="SGNH_hydro_sf"/>
</dbReference>
<dbReference type="CDD" id="cd01833">
    <property type="entry name" value="XynB_like"/>
    <property type="match status" value="1"/>
</dbReference>
<dbReference type="AlphaFoldDB" id="A0AAE3W2P6"/>
<dbReference type="PANTHER" id="PTHR30383:SF5">
    <property type="entry name" value="SGNH HYDROLASE-TYPE ESTERASE DOMAIN-CONTAINING PROTEIN"/>
    <property type="match status" value="1"/>
</dbReference>
<dbReference type="SUPFAM" id="SSF69318">
    <property type="entry name" value="Integrin alpha N-terminal domain"/>
    <property type="match status" value="1"/>
</dbReference>
<dbReference type="InterPro" id="IPR013517">
    <property type="entry name" value="FG-GAP"/>
</dbReference>
<dbReference type="Pfam" id="PF13472">
    <property type="entry name" value="Lipase_GDSL_2"/>
    <property type="match status" value="1"/>
</dbReference>
<accession>A0AAE3W2P6</accession>
<keyword evidence="5" id="KW-1185">Reference proteome</keyword>
<dbReference type="RefSeq" id="WP_307243647.1">
    <property type="nucleotide sequence ID" value="NZ_JAUSUZ010000001.1"/>
</dbReference>
<feature type="chain" id="PRO_5042145127" evidence="2">
    <location>
        <begin position="26"/>
        <end position="517"/>
    </location>
</feature>
<protein>
    <submittedName>
        <fullName evidence="4">Lysophospholipase L1-like esterase</fullName>
    </submittedName>
</protein>
<feature type="signal peptide" evidence="2">
    <location>
        <begin position="1"/>
        <end position="25"/>
    </location>
</feature>
<evidence type="ECO:0000256" key="1">
    <source>
        <dbReference type="ARBA" id="ARBA00022729"/>
    </source>
</evidence>
<dbReference type="Pfam" id="PF13517">
    <property type="entry name" value="FG-GAP_3"/>
    <property type="match status" value="1"/>
</dbReference>
<dbReference type="EMBL" id="JAUSUZ010000001">
    <property type="protein sequence ID" value="MDQ0368848.1"/>
    <property type="molecule type" value="Genomic_DNA"/>
</dbReference>
<dbReference type="InterPro" id="IPR051532">
    <property type="entry name" value="Ester_Hydrolysis_Enzymes"/>
</dbReference>
<organism evidence="4 5">
    <name type="scientific">Catenuloplanes indicus</name>
    <dbReference type="NCBI Taxonomy" id="137267"/>
    <lineage>
        <taxon>Bacteria</taxon>
        <taxon>Bacillati</taxon>
        <taxon>Actinomycetota</taxon>
        <taxon>Actinomycetes</taxon>
        <taxon>Micromonosporales</taxon>
        <taxon>Micromonosporaceae</taxon>
        <taxon>Catenuloplanes</taxon>
    </lineage>
</organism>
<dbReference type="Proteomes" id="UP001240236">
    <property type="component" value="Unassembled WGS sequence"/>
</dbReference>
<feature type="domain" description="SGNH hydrolase-type esterase" evidence="3">
    <location>
        <begin position="40"/>
        <end position="215"/>
    </location>
</feature>
<comment type="caution">
    <text evidence="4">The sequence shown here is derived from an EMBL/GenBank/DDBJ whole genome shotgun (WGS) entry which is preliminary data.</text>
</comment>
<dbReference type="SUPFAM" id="SSF52266">
    <property type="entry name" value="SGNH hydrolase"/>
    <property type="match status" value="1"/>
</dbReference>
<evidence type="ECO:0000256" key="2">
    <source>
        <dbReference type="SAM" id="SignalP"/>
    </source>
</evidence>
<gene>
    <name evidence="4" type="ORF">J2S42_005517</name>
</gene>
<name>A0AAE3W2P6_9ACTN</name>
<dbReference type="Gene3D" id="2.130.10.130">
    <property type="entry name" value="Integrin alpha, N-terminal"/>
    <property type="match status" value="1"/>
</dbReference>
<dbReference type="InterPro" id="IPR013830">
    <property type="entry name" value="SGNH_hydro"/>
</dbReference>
<reference evidence="4 5" key="1">
    <citation type="submission" date="2023-07" db="EMBL/GenBank/DDBJ databases">
        <title>Sequencing the genomes of 1000 actinobacteria strains.</title>
        <authorList>
            <person name="Klenk H.-P."/>
        </authorList>
    </citation>
    <scope>NUCLEOTIDE SEQUENCE [LARGE SCALE GENOMIC DNA]</scope>
    <source>
        <strain evidence="4 5">DSM 44709</strain>
    </source>
</reference>
<dbReference type="GO" id="GO:0004622">
    <property type="term" value="F:phosphatidylcholine lysophospholipase activity"/>
    <property type="evidence" value="ECO:0007669"/>
    <property type="project" value="TreeGrafter"/>
</dbReference>
<keyword evidence="1 2" id="KW-0732">Signal</keyword>
<proteinExistence type="predicted"/>
<sequence>MTILRSIGTVLLAAALTFVGQPAHATSTAAAVPGIRLMPMGDSITYGWGGAGGNGYRAHLYQALAAAGDTVDFVGTQRDGDGADPDHEGHSGWVIDQIAAIATGVVAQYQPNVVALHIGTNDMNRNVDPSGAPQRLEALLDRIYAVAPSTTILLAQIVPAADPAVQRRIDAYNAAVASIVERRRNAGQRIVPADMRAVTTADLPDGLHPNDTGYRKMATAFHAALSTARNAGMIVEPGAGSCTDAAGRWIARPGLAAGVGAARENVRFADVSGDGRADYLVMNARGGFDAWINDGGDAGGNPGWTRHAGFAAGTGAAPATVHLADVSGDGRADYLVVNASTGAVDAWINDGGDRPGQAGWIARGRIATGVGAAGAGVRFADLDGDARADYLVLNASTGAVNAWLYRGGDGQGGWEARPAIAGGTGTGSVRFANVDCDVRADYLVLNPSTGAVNAWLNRGGDRDGVPGWAGRGRIAGGTGSADGVVLADVNGDGRDDYLVVAPNGAVDAWINNGGDPA</sequence>
<evidence type="ECO:0000313" key="4">
    <source>
        <dbReference type="EMBL" id="MDQ0368848.1"/>
    </source>
</evidence>
<evidence type="ECO:0000259" key="3">
    <source>
        <dbReference type="Pfam" id="PF13472"/>
    </source>
</evidence>
<dbReference type="InterPro" id="IPR028994">
    <property type="entry name" value="Integrin_alpha_N"/>
</dbReference>
<dbReference type="Gene3D" id="3.40.50.1110">
    <property type="entry name" value="SGNH hydrolase"/>
    <property type="match status" value="1"/>
</dbReference>
<evidence type="ECO:0000313" key="5">
    <source>
        <dbReference type="Proteomes" id="UP001240236"/>
    </source>
</evidence>
<dbReference type="PANTHER" id="PTHR30383">
    <property type="entry name" value="THIOESTERASE 1/PROTEASE 1/LYSOPHOSPHOLIPASE L1"/>
    <property type="match status" value="1"/>
</dbReference>